<proteinExistence type="predicted"/>
<dbReference type="EMBL" id="AAJBFK010000016">
    <property type="protein sequence ID" value="ECK2761143.1"/>
    <property type="molecule type" value="Genomic_DNA"/>
</dbReference>
<organism evidence="1">
    <name type="scientific">Campylobacter jejuni</name>
    <dbReference type="NCBI Taxonomy" id="197"/>
    <lineage>
        <taxon>Bacteria</taxon>
        <taxon>Pseudomonadati</taxon>
        <taxon>Campylobacterota</taxon>
        <taxon>Epsilonproteobacteria</taxon>
        <taxon>Campylobacterales</taxon>
        <taxon>Campylobacteraceae</taxon>
        <taxon>Campylobacter</taxon>
    </lineage>
</organism>
<gene>
    <name evidence="1" type="ORF">FQX04_05380</name>
</gene>
<comment type="caution">
    <text evidence="1">The sequence shown here is derived from an EMBL/GenBank/DDBJ whole genome shotgun (WGS) entry which is preliminary data.</text>
</comment>
<dbReference type="AlphaFoldDB" id="A0A5Y4XW76"/>
<feature type="non-terminal residue" evidence="1">
    <location>
        <position position="1"/>
    </location>
</feature>
<accession>A0A5Y4XW76</accession>
<protein>
    <submittedName>
        <fullName evidence="1">Aspartate racemase</fullName>
    </submittedName>
</protein>
<name>A0A5Y4XW76_CAMJU</name>
<evidence type="ECO:0000313" key="1">
    <source>
        <dbReference type="EMBL" id="ECK2761143.1"/>
    </source>
</evidence>
<sequence length="29" mass="3664">FYICRRKNKISIWKNKTSIKVEILFFYKP</sequence>
<reference evidence="1" key="1">
    <citation type="submission" date="2019-07" db="EMBL/GenBank/DDBJ databases">
        <authorList>
            <consortium name="NARMS: The National Antimicrobial Resistance Monitoring System"/>
        </authorList>
    </citation>
    <scope>NUCLEOTIDE SEQUENCE</scope>
    <source>
        <strain evidence="1">FSIS21924949</strain>
    </source>
</reference>